<dbReference type="AlphaFoldDB" id="A0A0D2IDM1"/>
<evidence type="ECO:0000256" key="3">
    <source>
        <dbReference type="RuleBase" id="RU361235"/>
    </source>
</evidence>
<dbReference type="GO" id="GO:0016787">
    <property type="term" value="F:hydrolase activity"/>
    <property type="evidence" value="ECO:0007669"/>
    <property type="project" value="UniProtKB-KW"/>
</dbReference>
<proteinExistence type="inferred from homology"/>
<dbReference type="InterPro" id="IPR050309">
    <property type="entry name" value="Type-B_Carboxylest/Lipase"/>
</dbReference>
<dbReference type="ESTHER" id="9euro-a0a0d2idm1">
    <property type="family name" value="Fungal_carboxylesterase_lipase"/>
</dbReference>
<evidence type="ECO:0000313" key="5">
    <source>
        <dbReference type="EMBL" id="KIX03914.1"/>
    </source>
</evidence>
<dbReference type="InterPro" id="IPR002018">
    <property type="entry name" value="CarbesteraseB"/>
</dbReference>
<dbReference type="OrthoDB" id="3200163at2759"/>
<dbReference type="InterPro" id="IPR029058">
    <property type="entry name" value="AB_hydrolase_fold"/>
</dbReference>
<feature type="domain" description="Carboxylesterase type B" evidence="4">
    <location>
        <begin position="11"/>
        <end position="454"/>
    </location>
</feature>
<evidence type="ECO:0000259" key="4">
    <source>
        <dbReference type="Pfam" id="PF00135"/>
    </source>
</evidence>
<dbReference type="Proteomes" id="UP000053617">
    <property type="component" value="Unassembled WGS sequence"/>
</dbReference>
<dbReference type="PANTHER" id="PTHR11559">
    <property type="entry name" value="CARBOXYLESTERASE"/>
    <property type="match status" value="1"/>
</dbReference>
<reference evidence="5 6" key="1">
    <citation type="submission" date="2015-01" db="EMBL/GenBank/DDBJ databases">
        <title>The Genome Sequence of Rhinocladiella mackenzie CBS 650.93.</title>
        <authorList>
            <consortium name="The Broad Institute Genomics Platform"/>
            <person name="Cuomo C."/>
            <person name="de Hoog S."/>
            <person name="Gorbushina A."/>
            <person name="Stielow B."/>
            <person name="Teixiera M."/>
            <person name="Abouelleil A."/>
            <person name="Chapman S.B."/>
            <person name="Priest M."/>
            <person name="Young S.K."/>
            <person name="Wortman J."/>
            <person name="Nusbaum C."/>
            <person name="Birren B."/>
        </authorList>
    </citation>
    <scope>NUCLEOTIDE SEQUENCE [LARGE SCALE GENOMIC DNA]</scope>
    <source>
        <strain evidence="5 6">CBS 650.93</strain>
    </source>
</reference>
<organism evidence="5 6">
    <name type="scientific">Rhinocladiella mackenziei CBS 650.93</name>
    <dbReference type="NCBI Taxonomy" id="1442369"/>
    <lineage>
        <taxon>Eukaryota</taxon>
        <taxon>Fungi</taxon>
        <taxon>Dikarya</taxon>
        <taxon>Ascomycota</taxon>
        <taxon>Pezizomycotina</taxon>
        <taxon>Eurotiomycetes</taxon>
        <taxon>Chaetothyriomycetidae</taxon>
        <taxon>Chaetothyriales</taxon>
        <taxon>Herpotrichiellaceae</taxon>
        <taxon>Rhinocladiella</taxon>
    </lineage>
</organism>
<dbReference type="Pfam" id="PF00135">
    <property type="entry name" value="COesterase"/>
    <property type="match status" value="1"/>
</dbReference>
<dbReference type="HOGENOM" id="CLU_006586_14_4_1"/>
<dbReference type="SUPFAM" id="SSF53474">
    <property type="entry name" value="alpha/beta-Hydrolases"/>
    <property type="match status" value="1"/>
</dbReference>
<evidence type="ECO:0000313" key="6">
    <source>
        <dbReference type="Proteomes" id="UP000053617"/>
    </source>
</evidence>
<dbReference type="InterPro" id="IPR019826">
    <property type="entry name" value="Carboxylesterase_B_AS"/>
</dbReference>
<dbReference type="PROSITE" id="PS00122">
    <property type="entry name" value="CARBOXYLESTERASE_B_1"/>
    <property type="match status" value="1"/>
</dbReference>
<evidence type="ECO:0000256" key="1">
    <source>
        <dbReference type="ARBA" id="ARBA00005964"/>
    </source>
</evidence>
<evidence type="ECO:0000256" key="2">
    <source>
        <dbReference type="ARBA" id="ARBA00022801"/>
    </source>
</evidence>
<keyword evidence="2 3" id="KW-0378">Hydrolase</keyword>
<dbReference type="Gene3D" id="3.40.50.1820">
    <property type="entry name" value="alpha/beta hydrolase"/>
    <property type="match status" value="1"/>
</dbReference>
<accession>A0A0D2IDM1</accession>
<protein>
    <recommendedName>
        <fullName evidence="3">Carboxylic ester hydrolase</fullName>
        <ecNumber evidence="3">3.1.1.-</ecNumber>
    </recommendedName>
</protein>
<name>A0A0D2IDM1_9EURO</name>
<gene>
    <name evidence="5" type="ORF">Z518_07467</name>
</gene>
<dbReference type="STRING" id="1442369.A0A0D2IDM1"/>
<dbReference type="EC" id="3.1.1.-" evidence="3"/>
<keyword evidence="6" id="KW-1185">Reference proteome</keyword>
<dbReference type="RefSeq" id="XP_013271050.1">
    <property type="nucleotide sequence ID" value="XM_013415596.1"/>
</dbReference>
<sequence length="545" mass="59959">MSTTTLQHPSIGTILGNEGNGVYQFLGLQYAVLRDRLAESQVKSTYQTPVNATNYGPSSFSPPTGFDNEMGFIQQALPKPEMVHSDIDCLNLNITVPSAQNGIPSERKLPVFIWMHGGGFVVGANSWPHYDHAKVVKLASDHGVPVIGVGVNFRLGLPGLLTSDELRQHGYKSNNVLRDQRNAFKWVKQYISGFGGDPENITVIGESTGAVATTLHLYSKEPLFNRAIATGGSCLLVPPFSPQDHESVYQKVLAVLGSEDLGPEERIQKLLSIPMDEIIAKLPPYITFLPMVDGDIIPCRPTFAAVSDPADESMPGKQWCEGLTIGDSQFDASTFGFMMAHLKPNIRQKFSASIRSSLSSTPHIAESLLELYDFKAIALLDPRDDDEIAFFNFLKFCTDIGYYAATTSFARGWPSSNSKIFTFFFNEPNPWPGVYQGLATHVLDVVFLFQNYNDKLPPSQEAAAKEFALDLMRFVSGKDPWEENIVSQRKAKVFGPSTGDGRSVSRIIDNAESEASGRRIAILDLGNEVGFDVLAEALRRFQMGQ</sequence>
<comment type="similarity">
    <text evidence="1 3">Belongs to the type-B carboxylesterase/lipase family.</text>
</comment>
<dbReference type="EMBL" id="KN847479">
    <property type="protein sequence ID" value="KIX03914.1"/>
    <property type="molecule type" value="Genomic_DNA"/>
</dbReference>
<dbReference type="GeneID" id="25295538"/>
<dbReference type="VEuPathDB" id="FungiDB:Z518_07467"/>